<dbReference type="OrthoDB" id="10065815at2759"/>
<dbReference type="GO" id="GO:0008270">
    <property type="term" value="F:zinc ion binding"/>
    <property type="evidence" value="ECO:0007669"/>
    <property type="project" value="UniProtKB-UniRule"/>
</dbReference>
<evidence type="ECO:0000256" key="9">
    <source>
        <dbReference type="ARBA" id="ARBA00022786"/>
    </source>
</evidence>
<dbReference type="GO" id="GO:0051865">
    <property type="term" value="P:protein autoubiquitination"/>
    <property type="evidence" value="ECO:0007669"/>
    <property type="project" value="UniProtKB-UniRule"/>
</dbReference>
<evidence type="ECO:0000256" key="2">
    <source>
        <dbReference type="ARBA" id="ARBA00004514"/>
    </source>
</evidence>
<feature type="region of interest" description="Disordered" evidence="12">
    <location>
        <begin position="205"/>
        <end position="233"/>
    </location>
</feature>
<dbReference type="Gene3D" id="3.30.720.50">
    <property type="match status" value="1"/>
</dbReference>
<evidence type="ECO:0000256" key="10">
    <source>
        <dbReference type="ARBA" id="ARBA00022833"/>
    </source>
</evidence>
<keyword evidence="4 11" id="KW-0963">Cytoplasm</keyword>
<dbReference type="GO" id="GO:0061630">
    <property type="term" value="F:ubiquitin protein ligase activity"/>
    <property type="evidence" value="ECO:0007669"/>
    <property type="project" value="UniProtKB-UniRule"/>
</dbReference>
<dbReference type="InterPro" id="IPR004170">
    <property type="entry name" value="WWE_dom"/>
</dbReference>
<evidence type="ECO:0000256" key="3">
    <source>
        <dbReference type="ARBA" id="ARBA00004906"/>
    </source>
</evidence>
<reference evidence="14 15" key="1">
    <citation type="journal article" date="2019" name="PLoS Biol.">
        <title>Sex chromosomes control vertical transmission of feminizing Wolbachia symbionts in an isopod.</title>
        <authorList>
            <person name="Becking T."/>
            <person name="Chebbi M.A."/>
            <person name="Giraud I."/>
            <person name="Moumen B."/>
            <person name="Laverre T."/>
            <person name="Caubet Y."/>
            <person name="Peccoud J."/>
            <person name="Gilbert C."/>
            <person name="Cordaux R."/>
        </authorList>
    </citation>
    <scope>NUCLEOTIDE SEQUENCE [LARGE SCALE GENOMIC DNA]</scope>
    <source>
        <strain evidence="14">ANa2</strain>
        <tissue evidence="14">Whole body excluding digestive tract and cuticle</tissue>
    </source>
</reference>
<comment type="function">
    <text evidence="11">E3 ubiquitin-protein ligase that specifically binds poly-ADP-ribosylated proteins and mediates their ubiquitination and subsequent degradation.</text>
</comment>
<keyword evidence="9 11" id="KW-0833">Ubl conjugation pathway</keyword>
<name>A0A5N5T9B3_9CRUS</name>
<dbReference type="SUPFAM" id="SSF117839">
    <property type="entry name" value="WWE domain"/>
    <property type="match status" value="1"/>
</dbReference>
<dbReference type="PANTHER" id="PTHR13417">
    <property type="entry name" value="E3 UBIQUITIN-PROTEIN LIGASE RNF146"/>
    <property type="match status" value="1"/>
</dbReference>
<evidence type="ECO:0000313" key="15">
    <source>
        <dbReference type="Proteomes" id="UP000326759"/>
    </source>
</evidence>
<comment type="pathway">
    <text evidence="3 11">Protein modification; protein ubiquitination.</text>
</comment>
<evidence type="ECO:0000256" key="6">
    <source>
        <dbReference type="ARBA" id="ARBA00022687"/>
    </source>
</evidence>
<dbReference type="FunFam" id="3.30.720.50:FF:000003">
    <property type="entry name" value="E3 ubiquitin-protein ligase RNF146"/>
    <property type="match status" value="1"/>
</dbReference>
<keyword evidence="15" id="KW-1185">Reference proteome</keyword>
<comment type="catalytic activity">
    <reaction evidence="1 11">
        <text>S-ubiquitinyl-[E2 ubiquitin-conjugating enzyme]-L-cysteine + [acceptor protein]-L-lysine = [E2 ubiquitin-conjugating enzyme]-L-cysteine + N(6)-ubiquitinyl-[acceptor protein]-L-lysine.</text>
        <dbReference type="EC" id="2.3.2.27"/>
    </reaction>
</comment>
<dbReference type="CDD" id="cd16546">
    <property type="entry name" value="RING-HC_RNF146"/>
    <property type="match status" value="1"/>
</dbReference>
<sequence>MEEESASKCASVETLKKISSEEELECAVCLQSCVHPVRLPCSSYFLLFMRKVWYKELLESFYFQFELGLLKLRFSFIDLEGTANQSKRCAMCRQEIPADFLENPHLLKKVEEKECDLDGYQWFYEGRNGWWQYDERTSRDLESSFSRGDRIFEILVAGFLYTIDFDKMIQQRRNDPSRRRRIKRDLASIPKKGVAGLKTVLNEAHCRGSTSKQNTENSTSDSESNSPSRGNSNLEVSLRLSSEYQVLEYLHLLHSDLQRNVHVNRVPEASRTSWLSDISVNETTTNARRSRAFSTTLRNDCDSHTPEEQHQGNLRIRLYSDPPSPSQPLTVLSNSNSIESSHLEDTVNSISDDIGNLAIDSNDAAVQYYSLDDTVEYDLPTNNEDL</sequence>
<evidence type="ECO:0000256" key="5">
    <source>
        <dbReference type="ARBA" id="ARBA00022679"/>
    </source>
</evidence>
<dbReference type="Pfam" id="PF02825">
    <property type="entry name" value="WWE"/>
    <property type="match status" value="1"/>
</dbReference>
<dbReference type="UniPathway" id="UPA00143"/>
<dbReference type="InterPro" id="IPR033509">
    <property type="entry name" value="RNF146"/>
</dbReference>
<comment type="caution">
    <text evidence="14">The sequence shown here is derived from an EMBL/GenBank/DDBJ whole genome shotgun (WGS) entry which is preliminary data.</text>
</comment>
<protein>
    <recommendedName>
        <fullName evidence="11">E3 ubiquitin-protein ligase</fullName>
        <ecNumber evidence="11">2.3.2.27</ecNumber>
    </recommendedName>
</protein>
<comment type="subcellular location">
    <subcellularLocation>
        <location evidence="2 11">Cytoplasm</location>
        <location evidence="2 11">Cytosol</location>
    </subcellularLocation>
</comment>
<dbReference type="PROSITE" id="PS50918">
    <property type="entry name" value="WWE"/>
    <property type="match status" value="1"/>
</dbReference>
<evidence type="ECO:0000256" key="7">
    <source>
        <dbReference type="ARBA" id="ARBA00022723"/>
    </source>
</evidence>
<dbReference type="InterPro" id="IPR018123">
    <property type="entry name" value="WWE-dom_subgr"/>
</dbReference>
<gene>
    <name evidence="14" type="ORF">Anas_06450</name>
</gene>
<dbReference type="AlphaFoldDB" id="A0A5N5T9B3"/>
<dbReference type="InterPro" id="IPR037197">
    <property type="entry name" value="WWE_dom_sf"/>
</dbReference>
<keyword evidence="10 11" id="KW-0862">Zinc</keyword>
<comment type="domain">
    <text evidence="11">The WWE domain mediates non-covalent poly(ADP-ribose)-binding.</text>
</comment>
<feature type="compositionally biased region" description="Low complexity" evidence="12">
    <location>
        <begin position="214"/>
        <end position="228"/>
    </location>
</feature>
<dbReference type="Gene3D" id="3.30.40.10">
    <property type="entry name" value="Zinc/RING finger domain, C3HC4 (zinc finger)"/>
    <property type="match status" value="1"/>
</dbReference>
<dbReference type="GO" id="GO:0016055">
    <property type="term" value="P:Wnt signaling pathway"/>
    <property type="evidence" value="ECO:0007669"/>
    <property type="project" value="UniProtKB-KW"/>
</dbReference>
<dbReference type="EC" id="2.3.2.27" evidence="11"/>
<dbReference type="InterPro" id="IPR013083">
    <property type="entry name" value="Znf_RING/FYVE/PHD"/>
</dbReference>
<evidence type="ECO:0000256" key="8">
    <source>
        <dbReference type="ARBA" id="ARBA00022771"/>
    </source>
</evidence>
<keyword evidence="8 11" id="KW-0863">Zinc-finger</keyword>
<accession>A0A5N5T9B3</accession>
<dbReference type="GO" id="GO:0006511">
    <property type="term" value="P:ubiquitin-dependent protein catabolic process"/>
    <property type="evidence" value="ECO:0007669"/>
    <property type="project" value="UniProtKB-UniRule"/>
</dbReference>
<comment type="PTM">
    <text evidence="11">Ubiquitinated; autoubiquitinated.</text>
</comment>
<keyword evidence="5 11" id="KW-0808">Transferase</keyword>
<organism evidence="14 15">
    <name type="scientific">Armadillidium nasatum</name>
    <dbReference type="NCBI Taxonomy" id="96803"/>
    <lineage>
        <taxon>Eukaryota</taxon>
        <taxon>Metazoa</taxon>
        <taxon>Ecdysozoa</taxon>
        <taxon>Arthropoda</taxon>
        <taxon>Crustacea</taxon>
        <taxon>Multicrustacea</taxon>
        <taxon>Malacostraca</taxon>
        <taxon>Eumalacostraca</taxon>
        <taxon>Peracarida</taxon>
        <taxon>Isopoda</taxon>
        <taxon>Oniscidea</taxon>
        <taxon>Crinocheta</taxon>
        <taxon>Armadillidiidae</taxon>
        <taxon>Armadillidium</taxon>
    </lineage>
</organism>
<dbReference type="SMART" id="SM00678">
    <property type="entry name" value="WWE"/>
    <property type="match status" value="1"/>
</dbReference>
<dbReference type="EMBL" id="SEYY01005651">
    <property type="protein sequence ID" value="KAB7503201.1"/>
    <property type="molecule type" value="Genomic_DNA"/>
</dbReference>
<dbReference type="InterPro" id="IPR044110">
    <property type="entry name" value="RING-HC_RNF146"/>
</dbReference>
<dbReference type="GO" id="GO:0005634">
    <property type="term" value="C:nucleus"/>
    <property type="evidence" value="ECO:0007669"/>
    <property type="project" value="TreeGrafter"/>
</dbReference>
<evidence type="ECO:0000256" key="1">
    <source>
        <dbReference type="ARBA" id="ARBA00000900"/>
    </source>
</evidence>
<dbReference type="GO" id="GO:0005829">
    <property type="term" value="C:cytosol"/>
    <property type="evidence" value="ECO:0007669"/>
    <property type="project" value="UniProtKB-SubCell"/>
</dbReference>
<evidence type="ECO:0000256" key="12">
    <source>
        <dbReference type="SAM" id="MobiDB-lite"/>
    </source>
</evidence>
<dbReference type="GO" id="GO:0072572">
    <property type="term" value="F:poly-ADP-D-ribose binding"/>
    <property type="evidence" value="ECO:0007669"/>
    <property type="project" value="UniProtKB-UniRule"/>
</dbReference>
<dbReference type="Proteomes" id="UP000326759">
    <property type="component" value="Unassembled WGS sequence"/>
</dbReference>
<evidence type="ECO:0000313" key="14">
    <source>
        <dbReference type="EMBL" id="KAB7503201.1"/>
    </source>
</evidence>
<evidence type="ECO:0000256" key="4">
    <source>
        <dbReference type="ARBA" id="ARBA00022490"/>
    </source>
</evidence>
<keyword evidence="7 11" id="KW-0479">Metal-binding</keyword>
<keyword evidence="6" id="KW-0879">Wnt signaling pathway</keyword>
<evidence type="ECO:0000259" key="13">
    <source>
        <dbReference type="PROSITE" id="PS50918"/>
    </source>
</evidence>
<proteinExistence type="predicted"/>
<feature type="domain" description="WWE" evidence="13">
    <location>
        <begin position="105"/>
        <end position="184"/>
    </location>
</feature>
<dbReference type="PANTHER" id="PTHR13417:SF2">
    <property type="entry name" value="E3 UBIQUITIN-PROTEIN LIGASE RNF146"/>
    <property type="match status" value="1"/>
</dbReference>
<evidence type="ECO:0000256" key="11">
    <source>
        <dbReference type="RuleBase" id="RU367115"/>
    </source>
</evidence>